<dbReference type="AlphaFoldDB" id="A0A9W9JD10"/>
<evidence type="ECO:0000256" key="2">
    <source>
        <dbReference type="ARBA" id="ARBA00022722"/>
    </source>
</evidence>
<dbReference type="Proteomes" id="UP001150879">
    <property type="component" value="Unassembled WGS sequence"/>
</dbReference>
<dbReference type="EMBL" id="JAPQKP010000004">
    <property type="protein sequence ID" value="KAJ5193937.1"/>
    <property type="molecule type" value="Genomic_DNA"/>
</dbReference>
<feature type="non-terminal residue" evidence="5">
    <location>
        <position position="412"/>
    </location>
</feature>
<dbReference type="PANTHER" id="PTHR10060">
    <property type="entry name" value="TATD FAMILY DEOXYRIBONUCLEASE"/>
    <property type="match status" value="1"/>
</dbReference>
<keyword evidence="6" id="KW-1185">Reference proteome</keyword>
<proteinExistence type="inferred from homology"/>
<comment type="similarity">
    <text evidence="1">Belongs to the metallo-dependent hydrolases superfamily. TatD-type hydrolase family.</text>
</comment>
<keyword evidence="2" id="KW-0540">Nuclease</keyword>
<evidence type="ECO:0000313" key="5">
    <source>
        <dbReference type="EMBL" id="KAJ5193937.1"/>
    </source>
</evidence>
<evidence type="ECO:0000313" key="6">
    <source>
        <dbReference type="Proteomes" id="UP001150879"/>
    </source>
</evidence>
<dbReference type="Pfam" id="PF01026">
    <property type="entry name" value="TatD_DNase"/>
    <property type="match status" value="1"/>
</dbReference>
<accession>A0A9W9JD10</accession>
<dbReference type="InterPro" id="IPR032466">
    <property type="entry name" value="Metal_Hydrolase"/>
</dbReference>
<dbReference type="Gene3D" id="3.20.20.140">
    <property type="entry name" value="Metal-dependent hydrolases"/>
    <property type="match status" value="1"/>
</dbReference>
<evidence type="ECO:0000256" key="1">
    <source>
        <dbReference type="ARBA" id="ARBA00009275"/>
    </source>
</evidence>
<gene>
    <name evidence="5" type="ORF">N7472_006403</name>
</gene>
<keyword evidence="4" id="KW-0378">Hydrolase</keyword>
<dbReference type="InterPro" id="IPR018228">
    <property type="entry name" value="DNase_TatD-rel_CS"/>
</dbReference>
<evidence type="ECO:0000256" key="4">
    <source>
        <dbReference type="ARBA" id="ARBA00022801"/>
    </source>
</evidence>
<dbReference type="InterPro" id="IPR001130">
    <property type="entry name" value="TatD-like"/>
</dbReference>
<keyword evidence="3" id="KW-0479">Metal-binding</keyword>
<reference evidence="5" key="1">
    <citation type="submission" date="2022-11" db="EMBL/GenBank/DDBJ databases">
        <authorList>
            <person name="Petersen C."/>
        </authorList>
    </citation>
    <scope>NUCLEOTIDE SEQUENCE</scope>
    <source>
        <strain evidence="5">IBT 16849</strain>
    </source>
</reference>
<evidence type="ECO:0000256" key="3">
    <source>
        <dbReference type="ARBA" id="ARBA00022723"/>
    </source>
</evidence>
<dbReference type="GO" id="GO:0046872">
    <property type="term" value="F:metal ion binding"/>
    <property type="evidence" value="ECO:0007669"/>
    <property type="project" value="UniProtKB-KW"/>
</dbReference>
<organism evidence="5 6">
    <name type="scientific">Penicillium cf. griseofulvum</name>
    <dbReference type="NCBI Taxonomy" id="2972120"/>
    <lineage>
        <taxon>Eukaryota</taxon>
        <taxon>Fungi</taxon>
        <taxon>Dikarya</taxon>
        <taxon>Ascomycota</taxon>
        <taxon>Pezizomycotina</taxon>
        <taxon>Eurotiomycetes</taxon>
        <taxon>Eurotiomycetidae</taxon>
        <taxon>Eurotiales</taxon>
        <taxon>Aspergillaceae</taxon>
        <taxon>Penicillium</taxon>
    </lineage>
</organism>
<dbReference type="PROSITE" id="PS01090">
    <property type="entry name" value="TATD_2"/>
    <property type="match status" value="1"/>
</dbReference>
<dbReference type="InterPro" id="IPR050891">
    <property type="entry name" value="TatD-type_Hydrolase"/>
</dbReference>
<name>A0A9W9JD10_9EURO</name>
<sequence length="412" mass="45321">TAFYQHNSEGLYSGYLMQINSAGSCALRLFSRNIALTVRSTGINSPVLLVGLVLENLELTHVVDFNKVRSWAGLSFVNSISAGNPRTISTTRQQTTLNMAESKPLRYVDIGINLSDPVFRGEYHGKQAHEDDLDDVIQRARDVGCSKFMVTGSDLVESKHAVHVASKYPGFCYATVGVHPCQAKLFDEYPGGPSKMLEELRALAIESMQSGHAVAFGEIGLDYDRLFLSPKEPQLKYFEAQLDLAVEIQLPLFLHSRAASEDFERLLAPRLAKLPKRGLVHSFTGTMDEMNRMVALGLDVGVNGCSMKTEENLEVVKAIPLDRLQIETDGPWCEIRPSHASAKHLGGAPDLPKAVKKEKWQKGCMVKGRNEPIAIARVAHVIASVKGITVEEVCEAAWNNSIRMFGLGEESP</sequence>
<dbReference type="PANTHER" id="PTHR10060:SF15">
    <property type="entry name" value="DEOXYRIBONUCLEASE TATDN1"/>
    <property type="match status" value="1"/>
</dbReference>
<dbReference type="SUPFAM" id="SSF51556">
    <property type="entry name" value="Metallo-dependent hydrolases"/>
    <property type="match status" value="1"/>
</dbReference>
<dbReference type="OrthoDB" id="6079689at2759"/>
<dbReference type="FunFam" id="3.20.20.140:FF:000072">
    <property type="entry name" value="Hydrolase, TatD family protein"/>
    <property type="match status" value="1"/>
</dbReference>
<dbReference type="GO" id="GO:0005829">
    <property type="term" value="C:cytosol"/>
    <property type="evidence" value="ECO:0007669"/>
    <property type="project" value="TreeGrafter"/>
</dbReference>
<dbReference type="GO" id="GO:0008296">
    <property type="term" value="F:3'-5'-DNA exonuclease activity"/>
    <property type="evidence" value="ECO:0007669"/>
    <property type="project" value="TreeGrafter"/>
</dbReference>
<reference evidence="5" key="2">
    <citation type="journal article" date="2023" name="IMA Fungus">
        <title>Comparative genomic study of the Penicillium genus elucidates a diverse pangenome and 15 lateral gene transfer events.</title>
        <authorList>
            <person name="Petersen C."/>
            <person name="Sorensen T."/>
            <person name="Nielsen M.R."/>
            <person name="Sondergaard T.E."/>
            <person name="Sorensen J.L."/>
            <person name="Fitzpatrick D.A."/>
            <person name="Frisvad J.C."/>
            <person name="Nielsen K.L."/>
        </authorList>
    </citation>
    <scope>NUCLEOTIDE SEQUENCE</scope>
    <source>
        <strain evidence="5">IBT 16849</strain>
    </source>
</reference>
<comment type="caution">
    <text evidence="5">The sequence shown here is derived from an EMBL/GenBank/DDBJ whole genome shotgun (WGS) entry which is preliminary data.</text>
</comment>
<protein>
    <submittedName>
        <fullName evidence="5">Uncharacterized protein</fullName>
    </submittedName>
</protein>
<dbReference type="CDD" id="cd01310">
    <property type="entry name" value="TatD_DNAse"/>
    <property type="match status" value="1"/>
</dbReference>